<dbReference type="Pfam" id="PF07258">
    <property type="entry name" value="COMM_domain"/>
    <property type="match status" value="1"/>
</dbReference>
<dbReference type="Proteomes" id="UP001314205">
    <property type="component" value="Unassembled WGS sequence"/>
</dbReference>
<dbReference type="AlphaFoldDB" id="A0AAV1M212"/>
<comment type="caution">
    <text evidence="2">The sequence shown here is derived from an EMBL/GenBank/DDBJ whole genome shotgun (WGS) entry which is preliminary data.</text>
</comment>
<dbReference type="InterPro" id="IPR017920">
    <property type="entry name" value="COMM"/>
</dbReference>
<name>A0AAV1M212_9NEOP</name>
<keyword evidence="3" id="KW-1185">Reference proteome</keyword>
<organism evidence="2 3">
    <name type="scientific">Parnassius mnemosyne</name>
    <name type="common">clouded apollo</name>
    <dbReference type="NCBI Taxonomy" id="213953"/>
    <lineage>
        <taxon>Eukaryota</taxon>
        <taxon>Metazoa</taxon>
        <taxon>Ecdysozoa</taxon>
        <taxon>Arthropoda</taxon>
        <taxon>Hexapoda</taxon>
        <taxon>Insecta</taxon>
        <taxon>Pterygota</taxon>
        <taxon>Neoptera</taxon>
        <taxon>Endopterygota</taxon>
        <taxon>Lepidoptera</taxon>
        <taxon>Glossata</taxon>
        <taxon>Ditrysia</taxon>
        <taxon>Papilionoidea</taxon>
        <taxon>Papilionidae</taxon>
        <taxon>Parnassiinae</taxon>
        <taxon>Parnassini</taxon>
        <taxon>Parnassius</taxon>
        <taxon>Driopa</taxon>
    </lineage>
</organism>
<gene>
    <name evidence="2" type="ORF">PARMNEM_LOCUS19838</name>
</gene>
<accession>A0AAV1M212</accession>
<evidence type="ECO:0000313" key="2">
    <source>
        <dbReference type="EMBL" id="CAK1601165.1"/>
    </source>
</evidence>
<dbReference type="EMBL" id="CAVLGL010000126">
    <property type="protein sequence ID" value="CAK1601165.1"/>
    <property type="molecule type" value="Genomic_DNA"/>
</dbReference>
<feature type="domain" description="COMM" evidence="1">
    <location>
        <begin position="104"/>
        <end position="159"/>
    </location>
</feature>
<protein>
    <recommendedName>
        <fullName evidence="1">COMM domain-containing protein</fullName>
    </recommendedName>
</protein>
<evidence type="ECO:0000313" key="3">
    <source>
        <dbReference type="Proteomes" id="UP001314205"/>
    </source>
</evidence>
<sequence>MDKLFKIPSLEDFKRVTDEIISNLYNLENHPNILHENDIKLAKEDVRNCILETNFDIDRLTTLLESQEYSENKFSYFLSSIKERKSDLLLSMFIHFNSAFGETVQDFDWLVKLVLGTSELKTIRYPLLQVLMLTVTETGNKDKKVFDIKKDMLDKMIDVIEGTVNV</sequence>
<reference evidence="2 3" key="1">
    <citation type="submission" date="2023-11" db="EMBL/GenBank/DDBJ databases">
        <authorList>
            <person name="Hedman E."/>
            <person name="Englund M."/>
            <person name="Stromberg M."/>
            <person name="Nyberg Akerstrom W."/>
            <person name="Nylinder S."/>
            <person name="Jareborg N."/>
            <person name="Kallberg Y."/>
            <person name="Kronander E."/>
        </authorList>
    </citation>
    <scope>NUCLEOTIDE SEQUENCE [LARGE SCALE GENOMIC DNA]</scope>
</reference>
<proteinExistence type="predicted"/>
<evidence type="ECO:0000259" key="1">
    <source>
        <dbReference type="Pfam" id="PF07258"/>
    </source>
</evidence>